<evidence type="ECO:0000256" key="1">
    <source>
        <dbReference type="SAM" id="Phobius"/>
    </source>
</evidence>
<gene>
    <name evidence="2" type="ORF">AE618_00135</name>
</gene>
<evidence type="ECO:0000313" key="3">
    <source>
        <dbReference type="Proteomes" id="UP000037822"/>
    </source>
</evidence>
<keyword evidence="1" id="KW-0472">Membrane</keyword>
<keyword evidence="1" id="KW-0812">Transmembrane</keyword>
<keyword evidence="3" id="KW-1185">Reference proteome</keyword>
<dbReference type="PATRIC" id="fig|1526658.3.peg.4314"/>
<organism evidence="2 3">
    <name type="scientific">Bosea vaviloviae</name>
    <dbReference type="NCBI Taxonomy" id="1526658"/>
    <lineage>
        <taxon>Bacteria</taxon>
        <taxon>Pseudomonadati</taxon>
        <taxon>Pseudomonadota</taxon>
        <taxon>Alphaproteobacteria</taxon>
        <taxon>Hyphomicrobiales</taxon>
        <taxon>Boseaceae</taxon>
        <taxon>Bosea</taxon>
    </lineage>
</organism>
<feature type="transmembrane region" description="Helical" evidence="1">
    <location>
        <begin position="85"/>
        <end position="104"/>
    </location>
</feature>
<reference evidence="2 3" key="1">
    <citation type="submission" date="2015-07" db="EMBL/GenBank/DDBJ databases">
        <title>Whole genome sequencing of Bosea vaviloviae isolated from cave pool.</title>
        <authorList>
            <person name="Tan N.E.H."/>
            <person name="Lee Y.P."/>
            <person name="Gan H.M."/>
            <person name="Barton H."/>
            <person name="Savka M.A."/>
        </authorList>
    </citation>
    <scope>NUCLEOTIDE SEQUENCE [LARGE SCALE GENOMIC DNA]</scope>
    <source>
        <strain evidence="2 3">SD260</strain>
    </source>
</reference>
<name>A0A0N1F6K6_9HYPH</name>
<evidence type="ECO:0000313" key="2">
    <source>
        <dbReference type="EMBL" id="KPH83182.1"/>
    </source>
</evidence>
<keyword evidence="1" id="KW-1133">Transmembrane helix</keyword>
<proteinExistence type="predicted"/>
<protein>
    <submittedName>
        <fullName evidence="2">Uncharacterized protein</fullName>
    </submittedName>
</protein>
<dbReference type="Proteomes" id="UP000037822">
    <property type="component" value="Unassembled WGS sequence"/>
</dbReference>
<sequence length="106" mass="11915">MQTSRGFASFVLLSALSWLGIVMGLSFAVPLVFDQSMRIWAQPAGWLGMLFMFGGAWASQFFRVPIWNIPLPRFRRAPHFTAERTLIYGLAALISAANFVFSIVDR</sequence>
<dbReference type="EMBL" id="LGSZ01000004">
    <property type="protein sequence ID" value="KPH83182.1"/>
    <property type="molecule type" value="Genomic_DNA"/>
</dbReference>
<accession>A0A0N1F6K6</accession>
<dbReference type="AlphaFoldDB" id="A0A0N1F6K6"/>
<feature type="transmembrane region" description="Helical" evidence="1">
    <location>
        <begin position="44"/>
        <end position="64"/>
    </location>
</feature>
<comment type="caution">
    <text evidence="2">The sequence shown here is derived from an EMBL/GenBank/DDBJ whole genome shotgun (WGS) entry which is preliminary data.</text>
</comment>